<dbReference type="EC" id="5.6.2.3" evidence="1"/>
<keyword evidence="1" id="KW-0378">Hydrolase</keyword>
<dbReference type="GO" id="GO:0043139">
    <property type="term" value="F:5'-3' DNA helicase activity"/>
    <property type="evidence" value="ECO:0007669"/>
    <property type="project" value="UniProtKB-EC"/>
</dbReference>
<proteinExistence type="inferred from homology"/>
<dbReference type="GO" id="GO:0006310">
    <property type="term" value="P:DNA recombination"/>
    <property type="evidence" value="ECO:0007669"/>
    <property type="project" value="UniProtKB-KW"/>
</dbReference>
<dbReference type="PANTHER" id="PTHR10492:SF96">
    <property type="entry name" value="ATP-DEPENDENT DNA HELICASE"/>
    <property type="match status" value="1"/>
</dbReference>
<dbReference type="Gene3D" id="3.40.50.300">
    <property type="entry name" value="P-loop containing nucleotide triphosphate hydrolases"/>
    <property type="match status" value="1"/>
</dbReference>
<feature type="domain" description="DNA helicase Pif1-like DEAD-box helicase" evidence="2">
    <location>
        <begin position="177"/>
        <end position="236"/>
    </location>
</feature>
<organism evidence="3 4">
    <name type="scientific">Erysiphe pulchra</name>
    <dbReference type="NCBI Taxonomy" id="225359"/>
    <lineage>
        <taxon>Eukaryota</taxon>
        <taxon>Fungi</taxon>
        <taxon>Dikarya</taxon>
        <taxon>Ascomycota</taxon>
        <taxon>Pezizomycotina</taxon>
        <taxon>Leotiomycetes</taxon>
        <taxon>Erysiphales</taxon>
        <taxon>Erysiphaceae</taxon>
        <taxon>Erysiphe</taxon>
    </lineage>
</organism>
<dbReference type="InterPro" id="IPR027417">
    <property type="entry name" value="P-loop_NTPase"/>
</dbReference>
<keyword evidence="1" id="KW-0227">DNA damage</keyword>
<comment type="cofactor">
    <cofactor evidence="1">
        <name>Mg(2+)</name>
        <dbReference type="ChEBI" id="CHEBI:18420"/>
    </cofactor>
</comment>
<dbReference type="OrthoDB" id="3366231at2759"/>
<comment type="caution">
    <text evidence="3">The sequence shown here is derived from an EMBL/GenBank/DDBJ whole genome shotgun (WGS) entry which is preliminary data.</text>
</comment>
<reference evidence="3 4" key="1">
    <citation type="submission" date="2017-10" db="EMBL/GenBank/DDBJ databases">
        <title>Development of genomic resources for the powdery mildew, Erysiphe pulchra.</title>
        <authorList>
            <person name="Wadl P.A."/>
            <person name="Mack B.M."/>
            <person name="Moore G."/>
            <person name="Beltz S.B."/>
        </authorList>
    </citation>
    <scope>NUCLEOTIDE SEQUENCE [LARGE SCALE GENOMIC DNA]</scope>
    <source>
        <strain evidence="3">Cflorida</strain>
    </source>
</reference>
<keyword evidence="4" id="KW-1185">Reference proteome</keyword>
<keyword evidence="1" id="KW-0233">DNA recombination</keyword>
<name>A0A2S4Q270_9PEZI</name>
<keyword evidence="1" id="KW-0067">ATP-binding</keyword>
<evidence type="ECO:0000256" key="1">
    <source>
        <dbReference type="RuleBase" id="RU363044"/>
    </source>
</evidence>
<comment type="catalytic activity">
    <reaction evidence="1">
        <text>ATP + H2O = ADP + phosphate + H(+)</text>
        <dbReference type="Rhea" id="RHEA:13065"/>
        <dbReference type="ChEBI" id="CHEBI:15377"/>
        <dbReference type="ChEBI" id="CHEBI:15378"/>
        <dbReference type="ChEBI" id="CHEBI:30616"/>
        <dbReference type="ChEBI" id="CHEBI:43474"/>
        <dbReference type="ChEBI" id="CHEBI:456216"/>
        <dbReference type="EC" id="5.6.2.3"/>
    </reaction>
</comment>
<dbReference type="GO" id="GO:0016887">
    <property type="term" value="F:ATP hydrolysis activity"/>
    <property type="evidence" value="ECO:0007669"/>
    <property type="project" value="RHEA"/>
</dbReference>
<accession>A0A2S4Q270</accession>
<dbReference type="EMBL" id="PEDP01000007">
    <property type="protein sequence ID" value="POS88368.1"/>
    <property type="molecule type" value="Genomic_DNA"/>
</dbReference>
<dbReference type="InterPro" id="IPR010285">
    <property type="entry name" value="DNA_helicase_pif1-like_DEAD"/>
</dbReference>
<sequence length="237" mass="26847">MPVALPRHGEHFYLRTLLTVKRGTQSYKDPFTVNGITYDCPSVACRALGLIFDDSEWFFLFNEVKDSSTASSPRRTFAATIAYSTDDFSDDCVHRIRTNGERSPLLSEWTEEQYRLDYGLRLLGENFKNLDIDWNTARLAGPAHEWLAIDGNALIIEALNFDREAERREHDDSLGKLSLGQHMAYDEIVTTVENGQLPNTFFLQSPAGTGKKFLYKTICNFYRSQGKIVLCIAGDGL</sequence>
<dbReference type="Proteomes" id="UP000237438">
    <property type="component" value="Unassembled WGS sequence"/>
</dbReference>
<dbReference type="PANTHER" id="PTHR10492">
    <property type="match status" value="1"/>
</dbReference>
<evidence type="ECO:0000259" key="2">
    <source>
        <dbReference type="Pfam" id="PF05970"/>
    </source>
</evidence>
<dbReference type="GO" id="GO:0000723">
    <property type="term" value="P:telomere maintenance"/>
    <property type="evidence" value="ECO:0007669"/>
    <property type="project" value="InterPro"/>
</dbReference>
<dbReference type="GO" id="GO:0006281">
    <property type="term" value="P:DNA repair"/>
    <property type="evidence" value="ECO:0007669"/>
    <property type="project" value="UniProtKB-KW"/>
</dbReference>
<dbReference type="GO" id="GO:0005524">
    <property type="term" value="F:ATP binding"/>
    <property type="evidence" value="ECO:0007669"/>
    <property type="project" value="UniProtKB-KW"/>
</dbReference>
<comment type="similarity">
    <text evidence="1">Belongs to the helicase family.</text>
</comment>
<evidence type="ECO:0000313" key="4">
    <source>
        <dbReference type="Proteomes" id="UP000237438"/>
    </source>
</evidence>
<keyword evidence="1" id="KW-0547">Nucleotide-binding</keyword>
<keyword evidence="1" id="KW-0234">DNA repair</keyword>
<evidence type="ECO:0000313" key="3">
    <source>
        <dbReference type="EMBL" id="POS88368.1"/>
    </source>
</evidence>
<protein>
    <recommendedName>
        <fullName evidence="1">ATP-dependent DNA helicase</fullName>
        <ecNumber evidence="1">5.6.2.3</ecNumber>
    </recommendedName>
</protein>
<gene>
    <name evidence="3" type="ORF">EPUL_000099</name>
</gene>
<dbReference type="AlphaFoldDB" id="A0A2S4Q270"/>
<dbReference type="Pfam" id="PF05970">
    <property type="entry name" value="PIF1"/>
    <property type="match status" value="1"/>
</dbReference>
<keyword evidence="1" id="KW-0347">Helicase</keyword>